<protein>
    <submittedName>
        <fullName evidence="1">Uncharacterized protein</fullName>
    </submittedName>
</protein>
<evidence type="ECO:0000313" key="2">
    <source>
        <dbReference type="Proteomes" id="UP000179807"/>
    </source>
</evidence>
<dbReference type="EMBL" id="MLAK01000977">
    <property type="protein sequence ID" value="OHS99984.1"/>
    <property type="molecule type" value="Genomic_DNA"/>
</dbReference>
<dbReference type="RefSeq" id="XP_068353121.1">
    <property type="nucleotide sequence ID" value="XM_068509078.1"/>
</dbReference>
<gene>
    <name evidence="1" type="ORF">TRFO_33444</name>
</gene>
<dbReference type="AlphaFoldDB" id="A0A1J4JLJ7"/>
<sequence length="337" mass="39544">MNFYAQSFEYIENPWPLLDLLIKNNKKFLEIENSEDYISLLLFLNSHFANYVRARLKHCRPIFIRALRSENLRCVSASYLAIATLFDSGIDLPLSQVFNDLKEPELEENVLKVISLIKQIPIKQEYIYALINSAHRYEEASKTVLQLLKLETTALILIENSKWLKYLLPTISHTLKIYQKCIQYDSVKKKLKYCKEIPYFMIMLLHSNDISCLQQLPIVIRDSNLTNLEILQENNFFEVLLQEMNERNDILPYLAILSNIASIGYTKKYLKFTTILKNSLKSKDAMISHGALHALSNLSQYKQCAGQYREQNILDIAENYCNSKEDEKYLRRLREYI</sequence>
<reference evidence="1" key="1">
    <citation type="submission" date="2016-10" db="EMBL/GenBank/DDBJ databases">
        <authorList>
            <person name="Benchimol M."/>
            <person name="Almeida L.G."/>
            <person name="Vasconcelos A.T."/>
            <person name="Perreira-Neves A."/>
            <person name="Rosa I.A."/>
            <person name="Tasca T."/>
            <person name="Bogo M.R."/>
            <person name="de Souza W."/>
        </authorList>
    </citation>
    <scope>NUCLEOTIDE SEQUENCE [LARGE SCALE GENOMIC DNA]</scope>
    <source>
        <strain evidence="1">K</strain>
    </source>
</reference>
<dbReference type="SUPFAM" id="SSF48371">
    <property type="entry name" value="ARM repeat"/>
    <property type="match status" value="1"/>
</dbReference>
<dbReference type="Proteomes" id="UP000179807">
    <property type="component" value="Unassembled WGS sequence"/>
</dbReference>
<evidence type="ECO:0000313" key="1">
    <source>
        <dbReference type="EMBL" id="OHS99984.1"/>
    </source>
</evidence>
<dbReference type="VEuPathDB" id="TrichDB:TRFO_33444"/>
<dbReference type="GeneID" id="94843782"/>
<organism evidence="1 2">
    <name type="scientific">Tritrichomonas foetus</name>
    <dbReference type="NCBI Taxonomy" id="1144522"/>
    <lineage>
        <taxon>Eukaryota</taxon>
        <taxon>Metamonada</taxon>
        <taxon>Parabasalia</taxon>
        <taxon>Tritrichomonadida</taxon>
        <taxon>Tritrichomonadidae</taxon>
        <taxon>Tritrichomonas</taxon>
    </lineage>
</organism>
<keyword evidence="2" id="KW-1185">Reference proteome</keyword>
<dbReference type="InterPro" id="IPR016024">
    <property type="entry name" value="ARM-type_fold"/>
</dbReference>
<accession>A0A1J4JLJ7</accession>
<name>A0A1J4JLJ7_9EUKA</name>
<proteinExistence type="predicted"/>
<comment type="caution">
    <text evidence="1">The sequence shown here is derived from an EMBL/GenBank/DDBJ whole genome shotgun (WGS) entry which is preliminary data.</text>
</comment>